<evidence type="ECO:0000256" key="12">
    <source>
        <dbReference type="SAM" id="Phobius"/>
    </source>
</evidence>
<dbReference type="Proteomes" id="UP001527202">
    <property type="component" value="Unassembled WGS sequence"/>
</dbReference>
<keyword evidence="5" id="KW-0997">Cell inner membrane</keyword>
<dbReference type="GO" id="GO:0009103">
    <property type="term" value="P:lipopolysaccharide biosynthetic process"/>
    <property type="evidence" value="ECO:0007669"/>
    <property type="project" value="UniProtKB-KW"/>
</dbReference>
<evidence type="ECO:0000256" key="7">
    <source>
        <dbReference type="ARBA" id="ARBA00022692"/>
    </source>
</evidence>
<feature type="transmembrane region" description="Helical" evidence="12">
    <location>
        <begin position="74"/>
        <end position="94"/>
    </location>
</feature>
<reference evidence="15 16" key="1">
    <citation type="submission" date="2018-01" db="EMBL/GenBank/DDBJ databases">
        <title>The whole genome sequencing and assembly of Paenibacillus chitinolyticus KCCM 41400 strain.</title>
        <authorList>
            <person name="Kim J.-Y."/>
            <person name="Park M.-K."/>
            <person name="Lee Y.-J."/>
            <person name="Yi H."/>
            <person name="Bahn Y.-S."/>
            <person name="Kim J.F."/>
            <person name="Lee D.-W."/>
        </authorList>
    </citation>
    <scope>NUCLEOTIDE SEQUENCE [LARGE SCALE GENOMIC DNA]</scope>
    <source>
        <strain evidence="15 16">KCCM 41400</strain>
    </source>
</reference>
<evidence type="ECO:0000313" key="16">
    <source>
        <dbReference type="Proteomes" id="UP000288943"/>
    </source>
</evidence>
<evidence type="ECO:0000256" key="8">
    <source>
        <dbReference type="ARBA" id="ARBA00022985"/>
    </source>
</evidence>
<evidence type="ECO:0000256" key="3">
    <source>
        <dbReference type="ARBA" id="ARBA00022475"/>
    </source>
</evidence>
<proteinExistence type="inferred from homology"/>
<dbReference type="InterPro" id="IPR000620">
    <property type="entry name" value="EamA_dom"/>
</dbReference>
<evidence type="ECO:0000313" key="17">
    <source>
        <dbReference type="Proteomes" id="UP001527202"/>
    </source>
</evidence>
<dbReference type="Gene3D" id="1.10.3730.20">
    <property type="match status" value="1"/>
</dbReference>
<dbReference type="EMBL" id="CP026520">
    <property type="protein sequence ID" value="QAV17707.1"/>
    <property type="molecule type" value="Genomic_DNA"/>
</dbReference>
<evidence type="ECO:0000256" key="4">
    <source>
        <dbReference type="ARBA" id="ARBA00022516"/>
    </source>
</evidence>
<evidence type="ECO:0000256" key="2">
    <source>
        <dbReference type="ARBA" id="ARBA00007362"/>
    </source>
</evidence>
<keyword evidence="10" id="KW-0443">Lipid metabolism</keyword>
<comment type="subcellular location">
    <subcellularLocation>
        <location evidence="1">Cell membrane</location>
        <topology evidence="1">Multi-pass membrane protein</topology>
    </subcellularLocation>
</comment>
<dbReference type="RefSeq" id="WP_042228973.1">
    <property type="nucleotide sequence ID" value="NZ_CP026520.1"/>
</dbReference>
<dbReference type="EMBL" id="JAMDMJ010000039">
    <property type="protein sequence ID" value="MCY9599043.1"/>
    <property type="molecule type" value="Genomic_DNA"/>
</dbReference>
<evidence type="ECO:0000313" key="14">
    <source>
        <dbReference type="EMBL" id="MCY9599043.1"/>
    </source>
</evidence>
<dbReference type="InterPro" id="IPR037185">
    <property type="entry name" value="EmrE-like"/>
</dbReference>
<keyword evidence="11 12" id="KW-0472">Membrane</keyword>
<organism evidence="15 16">
    <name type="scientific">Paenibacillus chitinolyticus</name>
    <dbReference type="NCBI Taxonomy" id="79263"/>
    <lineage>
        <taxon>Bacteria</taxon>
        <taxon>Bacillati</taxon>
        <taxon>Bacillota</taxon>
        <taxon>Bacilli</taxon>
        <taxon>Bacillales</taxon>
        <taxon>Paenibacillaceae</taxon>
        <taxon>Paenibacillus</taxon>
    </lineage>
</organism>
<keyword evidence="3" id="KW-1003">Cell membrane</keyword>
<dbReference type="AlphaFoldDB" id="A0A410WTW1"/>
<comment type="similarity">
    <text evidence="2">Belongs to the EamA transporter family.</text>
</comment>
<keyword evidence="9 12" id="KW-1133">Transmembrane helix</keyword>
<dbReference type="Proteomes" id="UP000288943">
    <property type="component" value="Chromosome"/>
</dbReference>
<evidence type="ECO:0000256" key="10">
    <source>
        <dbReference type="ARBA" id="ARBA00023098"/>
    </source>
</evidence>
<evidence type="ECO:0000259" key="13">
    <source>
        <dbReference type="Pfam" id="PF00892"/>
    </source>
</evidence>
<accession>A0A410WTW1</accession>
<dbReference type="Pfam" id="PF00892">
    <property type="entry name" value="EamA"/>
    <property type="match status" value="1"/>
</dbReference>
<dbReference type="SUPFAM" id="SSF103481">
    <property type="entry name" value="Multidrug resistance efflux transporter EmrE"/>
    <property type="match status" value="1"/>
</dbReference>
<feature type="transmembrane region" description="Helical" evidence="12">
    <location>
        <begin position="100"/>
        <end position="120"/>
    </location>
</feature>
<dbReference type="PANTHER" id="PTHR30561:SF9">
    <property type="entry name" value="4-AMINO-4-DEOXY-L-ARABINOSE-PHOSPHOUNDECAPRENOL FLIPPASE SUBUNIT ARNF-RELATED"/>
    <property type="match status" value="1"/>
</dbReference>
<evidence type="ECO:0000313" key="15">
    <source>
        <dbReference type="EMBL" id="QAV17707.1"/>
    </source>
</evidence>
<evidence type="ECO:0000256" key="5">
    <source>
        <dbReference type="ARBA" id="ARBA00022519"/>
    </source>
</evidence>
<dbReference type="InterPro" id="IPR000390">
    <property type="entry name" value="Small_drug/metabolite_transptr"/>
</dbReference>
<sequence>MNPLHIGLILLNTLMLVSGQFLWKFGLSRKADPFESLQSIIHLMFSPFILGGLFIYGLATVLWLFILNKVDISIAYPMQSIAYLITVIGAYYIFNEQMSLLKIAGCVVILIGVGMIGLSARYS</sequence>
<keyword evidence="7 12" id="KW-0812">Transmembrane</keyword>
<dbReference type="PANTHER" id="PTHR30561">
    <property type="entry name" value="SMR FAMILY PROTON-DEPENDENT DRUG EFFLUX TRANSPORTER SUGE"/>
    <property type="match status" value="1"/>
</dbReference>
<evidence type="ECO:0000256" key="6">
    <source>
        <dbReference type="ARBA" id="ARBA00022556"/>
    </source>
</evidence>
<name>A0A410WTW1_9BACL</name>
<feature type="transmembrane region" description="Helical" evidence="12">
    <location>
        <begin position="43"/>
        <end position="67"/>
    </location>
</feature>
<reference evidence="14 17" key="2">
    <citation type="submission" date="2022-05" db="EMBL/GenBank/DDBJ databases">
        <title>Genome Sequencing of Bee-Associated Microbes.</title>
        <authorList>
            <person name="Dunlap C."/>
        </authorList>
    </citation>
    <scope>NUCLEOTIDE SEQUENCE [LARGE SCALE GENOMIC DNA]</scope>
    <source>
        <strain evidence="14 17">NRRL B-23120</strain>
    </source>
</reference>
<evidence type="ECO:0000256" key="11">
    <source>
        <dbReference type="ARBA" id="ARBA00023136"/>
    </source>
</evidence>
<gene>
    <name evidence="14" type="ORF">M5X16_25120</name>
    <name evidence="15" type="ORF">PC41400_08545</name>
</gene>
<dbReference type="GO" id="GO:0022857">
    <property type="term" value="F:transmembrane transporter activity"/>
    <property type="evidence" value="ECO:0007669"/>
    <property type="project" value="InterPro"/>
</dbReference>
<keyword evidence="17" id="KW-1185">Reference proteome</keyword>
<dbReference type="KEGG" id="pchi:PC41400_08545"/>
<dbReference type="GO" id="GO:0005886">
    <property type="term" value="C:plasma membrane"/>
    <property type="evidence" value="ECO:0007669"/>
    <property type="project" value="UniProtKB-SubCell"/>
</dbReference>
<dbReference type="OrthoDB" id="513492at2"/>
<protein>
    <submittedName>
        <fullName evidence="14">EamA family transporter</fullName>
    </submittedName>
</protein>
<keyword evidence="6" id="KW-0441">Lipid A biosynthesis</keyword>
<keyword evidence="8" id="KW-0448">Lipopolysaccharide biosynthesis</keyword>
<keyword evidence="4" id="KW-0444">Lipid biosynthesis</keyword>
<dbReference type="GeneID" id="95374858"/>
<evidence type="ECO:0000256" key="9">
    <source>
        <dbReference type="ARBA" id="ARBA00022989"/>
    </source>
</evidence>
<evidence type="ECO:0000256" key="1">
    <source>
        <dbReference type="ARBA" id="ARBA00004651"/>
    </source>
</evidence>
<feature type="domain" description="EamA" evidence="13">
    <location>
        <begin position="15"/>
        <end position="116"/>
    </location>
</feature>